<dbReference type="InterPro" id="IPR005031">
    <property type="entry name" value="COQ10_START"/>
</dbReference>
<dbReference type="EMBL" id="KF901064">
    <property type="protein sequence ID" value="AIF16769.1"/>
    <property type="molecule type" value="Genomic_DNA"/>
</dbReference>
<evidence type="ECO:0000313" key="2">
    <source>
        <dbReference type="EMBL" id="AIF16769.1"/>
    </source>
</evidence>
<dbReference type="AlphaFoldDB" id="A0A075HLL6"/>
<dbReference type="SUPFAM" id="SSF55961">
    <property type="entry name" value="Bet v1-like"/>
    <property type="match status" value="1"/>
</dbReference>
<proteinExistence type="predicted"/>
<name>A0A075HLL6_9ARCH</name>
<evidence type="ECO:0000259" key="1">
    <source>
        <dbReference type="Pfam" id="PF03364"/>
    </source>
</evidence>
<sequence>MSKIYFEKILSSDFEIKSILAKMMDFESHPKFMPAQLKSVKILKNNDDGITTEETISFKTIIKKTIIQQTLHKRSANSLNSKILSGPAKNTEIFTRFEENEGKIRVLVDINLKLSLSAKILEPLIKKYYKSYFNAFLNRLTISTI</sequence>
<accession>A0A075HLL6</accession>
<reference evidence="2" key="1">
    <citation type="journal article" date="2014" name="Genome Biol. Evol.">
        <title>Pangenome evidence for extensive interdomain horizontal transfer affecting lineage core and shell genes in uncultured planktonic thaumarchaeota and euryarchaeota.</title>
        <authorList>
            <person name="Deschamps P."/>
            <person name="Zivanovic Y."/>
            <person name="Moreira D."/>
            <person name="Rodriguez-Valera F."/>
            <person name="Lopez-Garcia P."/>
        </authorList>
    </citation>
    <scope>NUCLEOTIDE SEQUENCE</scope>
</reference>
<protein>
    <recommendedName>
        <fullName evidence="1">Coenzyme Q-binding protein COQ10 START domain-containing protein</fullName>
    </recommendedName>
</protein>
<organism evidence="2">
    <name type="scientific">uncultured marine thaumarchaeote KM3_74_H09</name>
    <dbReference type="NCBI Taxonomy" id="1456276"/>
    <lineage>
        <taxon>Archaea</taxon>
        <taxon>Nitrososphaerota</taxon>
        <taxon>environmental samples</taxon>
    </lineage>
</organism>
<feature type="domain" description="Coenzyme Q-binding protein COQ10 START" evidence="1">
    <location>
        <begin position="25"/>
        <end position="140"/>
    </location>
</feature>
<dbReference type="Pfam" id="PF03364">
    <property type="entry name" value="Polyketide_cyc"/>
    <property type="match status" value="1"/>
</dbReference>
<dbReference type="Gene3D" id="3.30.530.20">
    <property type="match status" value="1"/>
</dbReference>
<dbReference type="InterPro" id="IPR023393">
    <property type="entry name" value="START-like_dom_sf"/>
</dbReference>